<dbReference type="FunFam" id="1.20.58.830:FF:000003">
    <property type="entry name" value="Erythrocyte membrane protein 1, PfEMP1"/>
    <property type="match status" value="1"/>
</dbReference>
<reference evidence="7 8" key="2">
    <citation type="submission" date="2013-02" db="EMBL/GenBank/DDBJ databases">
        <title>The Genome Sequence of Plasmodium falciparum MaliPS096_E11.</title>
        <authorList>
            <consortium name="The Broad Institute Genome Sequencing Platform"/>
            <consortium name="The Broad Institute Genome Sequencing Center for Infectious Disease"/>
            <person name="Neafsey D."/>
            <person name="Cheeseman I."/>
            <person name="Volkman S."/>
            <person name="Adams J."/>
            <person name="Walker B."/>
            <person name="Young S.K."/>
            <person name="Zeng Q."/>
            <person name="Gargeya S."/>
            <person name="Fitzgerald M."/>
            <person name="Haas B."/>
            <person name="Abouelleil A."/>
            <person name="Alvarado L."/>
            <person name="Arachchi H.M."/>
            <person name="Berlin A.M."/>
            <person name="Chapman S.B."/>
            <person name="Dewar J."/>
            <person name="Goldberg J."/>
            <person name="Griggs A."/>
            <person name="Gujja S."/>
            <person name="Hansen M."/>
            <person name="Howarth C."/>
            <person name="Imamovic A."/>
            <person name="Larimer J."/>
            <person name="McCowan C."/>
            <person name="Murphy C."/>
            <person name="Neiman D."/>
            <person name="Pearson M."/>
            <person name="Priest M."/>
            <person name="Roberts A."/>
            <person name="Saif S."/>
            <person name="Shea T."/>
            <person name="Sisk P."/>
            <person name="Sykes S."/>
            <person name="Wortman J."/>
            <person name="Nusbaum C."/>
            <person name="Birren B."/>
        </authorList>
    </citation>
    <scope>NUCLEOTIDE SEQUENCE [LARGE SCALE GENOMIC DNA]</scope>
    <source>
        <strain evidence="7 8">MaliPS096_E11</strain>
    </source>
</reference>
<feature type="domain" description="Duffy-antigen binding" evidence="3">
    <location>
        <begin position="129"/>
        <end position="335"/>
    </location>
</feature>
<dbReference type="FunFam" id="1.20.1310.20:FF:000001">
    <property type="entry name" value="Erythrocyte membrane protein 1, PfEMP1"/>
    <property type="match status" value="1"/>
</dbReference>
<dbReference type="Gene3D" id="1.20.58.830">
    <property type="match status" value="2"/>
</dbReference>
<evidence type="ECO:0000313" key="7">
    <source>
        <dbReference type="EMBL" id="ETW48023.1"/>
    </source>
</evidence>
<evidence type="ECO:0000259" key="6">
    <source>
        <dbReference type="Pfam" id="PF22672"/>
    </source>
</evidence>
<dbReference type="OrthoDB" id="379270at2759"/>
<dbReference type="Pfam" id="PF03011">
    <property type="entry name" value="PFEMP"/>
    <property type="match status" value="1"/>
</dbReference>
<dbReference type="InterPro" id="IPR054595">
    <property type="entry name" value="DBL_C"/>
</dbReference>
<feature type="domain" description="Duffy-binding-like" evidence="6">
    <location>
        <begin position="339"/>
        <end position="509"/>
    </location>
</feature>
<evidence type="ECO:0000259" key="3">
    <source>
        <dbReference type="Pfam" id="PF05424"/>
    </source>
</evidence>
<feature type="non-terminal residue" evidence="7">
    <location>
        <position position="964"/>
    </location>
</feature>
<name>A0A024WM26_PLAFA</name>
<dbReference type="Pfam" id="PF21807">
    <property type="entry name" value="PfEMP1_CIDRalpha1_dom"/>
    <property type="match status" value="1"/>
</dbReference>
<feature type="region of interest" description="Disordered" evidence="1">
    <location>
        <begin position="616"/>
        <end position="658"/>
    </location>
</feature>
<dbReference type="Pfam" id="PF22672">
    <property type="entry name" value="DBL_C"/>
    <property type="match status" value="1"/>
</dbReference>
<accession>A0A024WM26</accession>
<dbReference type="FunFam" id="1.20.58.830:FF:000004">
    <property type="entry name" value="Erythrocyte membrane protein 1, PfEMP1"/>
    <property type="match status" value="1"/>
</dbReference>
<dbReference type="InterPro" id="IPR008602">
    <property type="entry name" value="Duffy-antigen-binding"/>
</dbReference>
<feature type="compositionally biased region" description="Gly residues" evidence="1">
    <location>
        <begin position="843"/>
        <end position="861"/>
    </location>
</feature>
<dbReference type="Proteomes" id="UP000030699">
    <property type="component" value="Unassembled WGS sequence"/>
</dbReference>
<dbReference type="Pfam" id="PF15447">
    <property type="entry name" value="NTS"/>
    <property type="match status" value="1"/>
</dbReference>
<evidence type="ECO:0008006" key="9">
    <source>
        <dbReference type="Google" id="ProtNLM"/>
    </source>
</evidence>
<protein>
    <recommendedName>
        <fullName evidence="9">Duffy-binding-like domain-containing protein</fullName>
    </recommendedName>
</protein>
<evidence type="ECO:0000256" key="1">
    <source>
        <dbReference type="SAM" id="MobiDB-lite"/>
    </source>
</evidence>
<dbReference type="Pfam" id="PF05424">
    <property type="entry name" value="Duffy_binding"/>
    <property type="match status" value="1"/>
</dbReference>
<dbReference type="GO" id="GO:0046789">
    <property type="term" value="F:host cell surface receptor binding"/>
    <property type="evidence" value="ECO:0007669"/>
    <property type="project" value="InterPro"/>
</dbReference>
<dbReference type="EMBL" id="KI925589">
    <property type="protein sequence ID" value="ETW48023.1"/>
    <property type="molecule type" value="Genomic_DNA"/>
</dbReference>
<proteinExistence type="predicted"/>
<sequence>MAPGRQVGGGSLQDEDAKNMFDRIGKDVYETVEKDAKIYKDELKGNLTSSTFFVGERVSSLDPCNLESEYTELISGSGGSGGSLASGVAARGHPCGKGKEHRFSKERVAEYDEKKIRDTNKSKGGNNEGECAPYRRLSLCNKNFQKINNIDSDKARHNLLVDVCMAAKYEGDSIKAHLEKYDVLYEGSGHTTCTALARSFADIGDIIRGKDLYRGNTKEKKKRDELENNLKKIFGDIYNDLTSGRNGKKWAEAKKHYENDTANYYQLREDWWTANRETVWKAITCDADGSYFHATCSERNGGCSQANNKCRCKDENGKNTDQVPTYFDYVPQYLRWFEEWAEDFCRKKKKKLQDAIEKCRGKDKSGNERYCDLNGFDCEKTKRGRNIYRWDYKCTGCFRSCSHFRTWIDNQKEQFLKQKEKYGTEIRKYENGASGSSGSRKRRAATTTNYDGYESKFYKIFKGKCGTVDGFLGLLSKETACEKQPQDGEKISSINFTNANTDDIFSPTEYCQACPLCGVEKKSNGGGNTKWKRKEYLTDCPPIKLYKPTSGAKGTPINFLYSGDETNEIAEKLKKFCRTENGSDGSGAGGRGDSGTSGSKELYQYWTCYQPGELTKDPNPEGVEDEDYNNGVQNGGGLCILPNPKKNERSETNSQNNHADIQKTFNPFFYYWVVHMLKDSIHWRTEKLDKCINNSNETKACKNNNKCNKECGCFEKWVGKKQQEWMAIKEHFGNQEVFKNEGENGGSEMLGNGLTPDFVLQEVLKKDLLLESLQEAYGKPEDIEHIKDLLEKENEINQAEAVAGGASSGKDNTTIDKLLQHEKKEAEQCLEKRKDKCDEPQQSGGGGGPGRSLPPAGGGGHDNADEEQEESEDEDEDHGPDDEVEEEETEPAEDPDGESEALPDETEVVQETVAEVTEEVPSPPVTPGEGGDGSDPEGSSAEDSAEPKSAEKEHEPKQDNTEVD</sequence>
<dbReference type="Gene3D" id="1.20.1310.20">
    <property type="entry name" value="Duffy-antigen binding domain"/>
    <property type="match status" value="1"/>
</dbReference>
<evidence type="ECO:0000259" key="4">
    <source>
        <dbReference type="Pfam" id="PF15447"/>
    </source>
</evidence>
<reference evidence="7 8" key="1">
    <citation type="submission" date="2013-02" db="EMBL/GenBank/DDBJ databases">
        <title>The Genome Annotation of Plasmodium falciparum MaliPS096_E11.</title>
        <authorList>
            <consortium name="The Broad Institute Genome Sequencing Platform"/>
            <consortium name="The Broad Institute Genome Sequencing Center for Infectious Disease"/>
            <person name="Neafsey D."/>
            <person name="Hoffman S."/>
            <person name="Volkman S."/>
            <person name="Rosenthal P."/>
            <person name="Walker B."/>
            <person name="Young S.K."/>
            <person name="Zeng Q."/>
            <person name="Gargeya S."/>
            <person name="Fitzgerald M."/>
            <person name="Haas B."/>
            <person name="Abouelleil A."/>
            <person name="Allen A.W."/>
            <person name="Alvarado L."/>
            <person name="Arachchi H.M."/>
            <person name="Berlin A.M."/>
            <person name="Chapman S.B."/>
            <person name="Gainer-Dewar J."/>
            <person name="Goldberg J."/>
            <person name="Griggs A."/>
            <person name="Gujja S."/>
            <person name="Hansen M."/>
            <person name="Howarth C."/>
            <person name="Imamovic A."/>
            <person name="Ireland A."/>
            <person name="Larimer J."/>
            <person name="McCowan C."/>
            <person name="Murphy C."/>
            <person name="Pearson M."/>
            <person name="Poon T.W."/>
            <person name="Priest M."/>
            <person name="Roberts A."/>
            <person name="Saif S."/>
            <person name="Shea T."/>
            <person name="Sisk P."/>
            <person name="Sykes S."/>
            <person name="Wortman J."/>
            <person name="Nusbaum C."/>
            <person name="Birren B."/>
        </authorList>
    </citation>
    <scope>NUCLEOTIDE SEQUENCE [LARGE SCALE GENOMIC DNA]</scope>
    <source>
        <strain evidence="7 8">MaliPS096_E11</strain>
    </source>
</reference>
<dbReference type="InterPro" id="IPR029210">
    <property type="entry name" value="PfEMP1_NTS"/>
</dbReference>
<dbReference type="SUPFAM" id="SSF140924">
    <property type="entry name" value="Duffy binding domain-like"/>
    <property type="match status" value="2"/>
</dbReference>
<dbReference type="GO" id="GO:0016020">
    <property type="term" value="C:membrane"/>
    <property type="evidence" value="ECO:0007669"/>
    <property type="project" value="InterPro"/>
</dbReference>
<feature type="compositionally biased region" description="Basic and acidic residues" evidence="1">
    <location>
        <begin position="945"/>
        <end position="964"/>
    </location>
</feature>
<evidence type="ECO:0000313" key="8">
    <source>
        <dbReference type="Proteomes" id="UP000030699"/>
    </source>
</evidence>
<evidence type="ECO:0000259" key="2">
    <source>
        <dbReference type="Pfam" id="PF03011"/>
    </source>
</evidence>
<feature type="domain" description="PfEMP1 CIDRalpha1" evidence="5">
    <location>
        <begin position="555"/>
        <end position="585"/>
    </location>
</feature>
<feature type="compositionally biased region" description="Basic and acidic residues" evidence="1">
    <location>
        <begin position="830"/>
        <end position="839"/>
    </location>
</feature>
<feature type="domain" description="Plasmodium falciparum erythrocyte membrane protein-1 N-terminal segment" evidence="4">
    <location>
        <begin position="16"/>
        <end position="50"/>
    </location>
</feature>
<dbReference type="AlphaFoldDB" id="A0A024WM26"/>
<feature type="domain" description="Duffy-binding-like" evidence="2">
    <location>
        <begin position="668"/>
        <end position="837"/>
    </location>
</feature>
<gene>
    <name evidence="7" type="ORF">PFMALIP_03954</name>
</gene>
<dbReference type="InterPro" id="IPR049158">
    <property type="entry name" value="PfEMP1_CIDRalpha1_dom"/>
</dbReference>
<dbReference type="InterPro" id="IPR042202">
    <property type="entry name" value="Duffy-ag-bd_sf"/>
</dbReference>
<feature type="compositionally biased region" description="Acidic residues" evidence="1">
    <location>
        <begin position="864"/>
        <end position="908"/>
    </location>
</feature>
<dbReference type="InterPro" id="IPR004258">
    <property type="entry name" value="DBL"/>
</dbReference>
<evidence type="ECO:0000259" key="5">
    <source>
        <dbReference type="Pfam" id="PF21807"/>
    </source>
</evidence>
<feature type="region of interest" description="Disordered" evidence="1">
    <location>
        <begin position="830"/>
        <end position="964"/>
    </location>
</feature>
<organism evidence="7 8">
    <name type="scientific">Plasmodium falciparum MaliPS096_E11</name>
    <dbReference type="NCBI Taxonomy" id="1036727"/>
    <lineage>
        <taxon>Eukaryota</taxon>
        <taxon>Sar</taxon>
        <taxon>Alveolata</taxon>
        <taxon>Apicomplexa</taxon>
        <taxon>Aconoidasida</taxon>
        <taxon>Haemosporida</taxon>
        <taxon>Plasmodiidae</taxon>
        <taxon>Plasmodium</taxon>
        <taxon>Plasmodium (Laverania)</taxon>
    </lineage>
</organism>